<accession>A0ABT0Y606</accession>
<sequence>MRIVIADDAVLIREGLNAMLRQAGMEVLAAVNDARELLEAVTEHRPDAVIVDIRMPPTYTTEGLAATERIRREYPGIAVLILSMHVETEYALAIVNSGEGGVGYLLKERILNVEQMVAALRDIANGGALIDASLIEELMAGHRTGGRFDQLTVREREVLGLMAQGYTNRAIGDRLNLSIKTVESYVTSILGRLQIEADEGVHRRVRAVLMYLRVNGPARPGGPLRLRRWPGRNPIG</sequence>
<keyword evidence="1 5" id="KW-0597">Phosphoprotein</keyword>
<gene>
    <name evidence="8" type="ORF">LXN57_28105</name>
</gene>
<protein>
    <submittedName>
        <fullName evidence="8">Response regulator transcription factor</fullName>
    </submittedName>
</protein>
<dbReference type="Pfam" id="PF00196">
    <property type="entry name" value="GerE"/>
    <property type="match status" value="1"/>
</dbReference>
<evidence type="ECO:0000259" key="6">
    <source>
        <dbReference type="PROSITE" id="PS50043"/>
    </source>
</evidence>
<evidence type="ECO:0000256" key="3">
    <source>
        <dbReference type="ARBA" id="ARBA00023125"/>
    </source>
</evidence>
<proteinExistence type="predicted"/>
<evidence type="ECO:0000256" key="2">
    <source>
        <dbReference type="ARBA" id="ARBA00023015"/>
    </source>
</evidence>
<comment type="caution">
    <text evidence="8">The sequence shown here is derived from an EMBL/GenBank/DDBJ whole genome shotgun (WGS) entry which is preliminary data.</text>
</comment>
<dbReference type="InterPro" id="IPR016032">
    <property type="entry name" value="Sig_transdc_resp-reg_C-effctor"/>
</dbReference>
<evidence type="ECO:0000256" key="4">
    <source>
        <dbReference type="ARBA" id="ARBA00023163"/>
    </source>
</evidence>
<keyword evidence="9" id="KW-1185">Reference proteome</keyword>
<keyword evidence="2" id="KW-0805">Transcription regulation</keyword>
<feature type="modified residue" description="4-aspartylphosphate" evidence="5">
    <location>
        <position position="52"/>
    </location>
</feature>
<name>A0ABT0Y606_9ACTN</name>
<dbReference type="CDD" id="cd17535">
    <property type="entry name" value="REC_NarL-like"/>
    <property type="match status" value="1"/>
</dbReference>
<dbReference type="SUPFAM" id="SSF52172">
    <property type="entry name" value="CheY-like"/>
    <property type="match status" value="1"/>
</dbReference>
<dbReference type="Gene3D" id="3.40.50.2300">
    <property type="match status" value="1"/>
</dbReference>
<dbReference type="InterPro" id="IPR011006">
    <property type="entry name" value="CheY-like_superfamily"/>
</dbReference>
<evidence type="ECO:0000259" key="7">
    <source>
        <dbReference type="PROSITE" id="PS50110"/>
    </source>
</evidence>
<evidence type="ECO:0000313" key="9">
    <source>
        <dbReference type="Proteomes" id="UP001523216"/>
    </source>
</evidence>
<dbReference type="EMBL" id="JAMQOL010000040">
    <property type="protein sequence ID" value="MCM4081444.1"/>
    <property type="molecule type" value="Genomic_DNA"/>
</dbReference>
<dbReference type="InterPro" id="IPR058245">
    <property type="entry name" value="NreC/VraR/RcsB-like_REC"/>
</dbReference>
<dbReference type="PANTHER" id="PTHR43214">
    <property type="entry name" value="TWO-COMPONENT RESPONSE REGULATOR"/>
    <property type="match status" value="1"/>
</dbReference>
<dbReference type="SUPFAM" id="SSF46894">
    <property type="entry name" value="C-terminal effector domain of the bipartite response regulators"/>
    <property type="match status" value="1"/>
</dbReference>
<dbReference type="PROSITE" id="PS50110">
    <property type="entry name" value="RESPONSE_REGULATORY"/>
    <property type="match status" value="1"/>
</dbReference>
<feature type="domain" description="HTH luxR-type" evidence="6">
    <location>
        <begin position="144"/>
        <end position="215"/>
    </location>
</feature>
<evidence type="ECO:0000256" key="1">
    <source>
        <dbReference type="ARBA" id="ARBA00022553"/>
    </source>
</evidence>
<feature type="domain" description="Response regulatory" evidence="7">
    <location>
        <begin position="2"/>
        <end position="122"/>
    </location>
</feature>
<keyword evidence="3" id="KW-0238">DNA-binding</keyword>
<reference evidence="8 9" key="1">
    <citation type="submission" date="2022-06" db="EMBL/GenBank/DDBJ databases">
        <title>Actinoplanes abujensis sp. nov., isolated from Nigerian arid soil.</title>
        <authorList>
            <person name="Ding P."/>
        </authorList>
    </citation>
    <scope>NUCLEOTIDE SEQUENCE [LARGE SCALE GENOMIC DNA]</scope>
    <source>
        <strain evidence="9">TRM88002</strain>
    </source>
</reference>
<keyword evidence="4" id="KW-0804">Transcription</keyword>
<dbReference type="InterPro" id="IPR039420">
    <property type="entry name" value="WalR-like"/>
</dbReference>
<dbReference type="PRINTS" id="PR00038">
    <property type="entry name" value="HTHLUXR"/>
</dbReference>
<dbReference type="Gene3D" id="1.10.10.10">
    <property type="entry name" value="Winged helix-like DNA-binding domain superfamily/Winged helix DNA-binding domain"/>
    <property type="match status" value="1"/>
</dbReference>
<dbReference type="Proteomes" id="UP001523216">
    <property type="component" value="Unassembled WGS sequence"/>
</dbReference>
<dbReference type="RefSeq" id="WP_251801228.1">
    <property type="nucleotide sequence ID" value="NZ_JAMQOL010000040.1"/>
</dbReference>
<dbReference type="PROSITE" id="PS00622">
    <property type="entry name" value="HTH_LUXR_1"/>
    <property type="match status" value="1"/>
</dbReference>
<dbReference type="SMART" id="SM00421">
    <property type="entry name" value="HTH_LUXR"/>
    <property type="match status" value="1"/>
</dbReference>
<dbReference type="Pfam" id="PF00072">
    <property type="entry name" value="Response_reg"/>
    <property type="match status" value="1"/>
</dbReference>
<dbReference type="InterPro" id="IPR001789">
    <property type="entry name" value="Sig_transdc_resp-reg_receiver"/>
</dbReference>
<dbReference type="InterPro" id="IPR036388">
    <property type="entry name" value="WH-like_DNA-bd_sf"/>
</dbReference>
<dbReference type="InterPro" id="IPR000792">
    <property type="entry name" value="Tscrpt_reg_LuxR_C"/>
</dbReference>
<dbReference type="SMART" id="SM00448">
    <property type="entry name" value="REC"/>
    <property type="match status" value="1"/>
</dbReference>
<evidence type="ECO:0000256" key="5">
    <source>
        <dbReference type="PROSITE-ProRule" id="PRU00169"/>
    </source>
</evidence>
<organism evidence="8 9">
    <name type="scientific">Paractinoplanes hotanensis</name>
    <dbReference type="NCBI Taxonomy" id="2906497"/>
    <lineage>
        <taxon>Bacteria</taxon>
        <taxon>Bacillati</taxon>
        <taxon>Actinomycetota</taxon>
        <taxon>Actinomycetes</taxon>
        <taxon>Micromonosporales</taxon>
        <taxon>Micromonosporaceae</taxon>
        <taxon>Paractinoplanes</taxon>
    </lineage>
</organism>
<dbReference type="PANTHER" id="PTHR43214:SF24">
    <property type="entry name" value="TRANSCRIPTIONAL REGULATORY PROTEIN NARL-RELATED"/>
    <property type="match status" value="1"/>
</dbReference>
<dbReference type="CDD" id="cd06170">
    <property type="entry name" value="LuxR_C_like"/>
    <property type="match status" value="1"/>
</dbReference>
<evidence type="ECO:0000313" key="8">
    <source>
        <dbReference type="EMBL" id="MCM4081444.1"/>
    </source>
</evidence>
<dbReference type="PROSITE" id="PS50043">
    <property type="entry name" value="HTH_LUXR_2"/>
    <property type="match status" value="1"/>
</dbReference>